<feature type="domain" description="Alpha-D-phosphohexomutase alpha/beta/alpha" evidence="9">
    <location>
        <begin position="264"/>
        <end position="367"/>
    </location>
</feature>
<comment type="similarity">
    <text evidence="2">Belongs to the phosphohexose mutase family.</text>
</comment>
<dbReference type="Proteomes" id="UP000177325">
    <property type="component" value="Unassembled WGS sequence"/>
</dbReference>
<evidence type="ECO:0000256" key="4">
    <source>
        <dbReference type="ARBA" id="ARBA00022723"/>
    </source>
</evidence>
<dbReference type="AlphaFoldDB" id="A0A1F6FG65"/>
<dbReference type="PANTHER" id="PTHR43771">
    <property type="entry name" value="PHOSPHOMANNOMUTASE"/>
    <property type="match status" value="1"/>
</dbReference>
<evidence type="ECO:0000313" key="10">
    <source>
        <dbReference type="EMBL" id="OGG84844.1"/>
    </source>
</evidence>
<proteinExistence type="inferred from homology"/>
<keyword evidence="5" id="KW-0460">Magnesium</keyword>
<dbReference type="PRINTS" id="PR00509">
    <property type="entry name" value="PGMPMM"/>
</dbReference>
<evidence type="ECO:0000256" key="6">
    <source>
        <dbReference type="ARBA" id="ARBA00023235"/>
    </source>
</evidence>
<dbReference type="CDD" id="cd03089">
    <property type="entry name" value="PMM_PGM"/>
    <property type="match status" value="1"/>
</dbReference>
<name>A0A1F6FG65_9BACT</name>
<keyword evidence="3" id="KW-0597">Phosphoprotein</keyword>
<dbReference type="Gene3D" id="3.30.310.50">
    <property type="entry name" value="Alpha-D-phosphohexomutase, C-terminal domain"/>
    <property type="match status" value="1"/>
</dbReference>
<dbReference type="GO" id="GO:0016868">
    <property type="term" value="F:intramolecular phosphotransferase activity"/>
    <property type="evidence" value="ECO:0007669"/>
    <property type="project" value="InterPro"/>
</dbReference>
<dbReference type="Pfam" id="PF02880">
    <property type="entry name" value="PGM_PMM_III"/>
    <property type="match status" value="1"/>
</dbReference>
<dbReference type="GO" id="GO:0046872">
    <property type="term" value="F:metal ion binding"/>
    <property type="evidence" value="ECO:0007669"/>
    <property type="project" value="UniProtKB-KW"/>
</dbReference>
<dbReference type="Pfam" id="PF02878">
    <property type="entry name" value="PGM_PMM_I"/>
    <property type="match status" value="1"/>
</dbReference>
<evidence type="ECO:0000256" key="5">
    <source>
        <dbReference type="ARBA" id="ARBA00022842"/>
    </source>
</evidence>
<evidence type="ECO:0000259" key="8">
    <source>
        <dbReference type="Pfam" id="PF02879"/>
    </source>
</evidence>
<evidence type="ECO:0000259" key="7">
    <source>
        <dbReference type="Pfam" id="PF02878"/>
    </source>
</evidence>
<dbReference type="InterPro" id="IPR005846">
    <property type="entry name" value="A-D-PHexomutase_a/b/a-III"/>
</dbReference>
<gene>
    <name evidence="10" type="ORF">A3G90_02060</name>
</gene>
<evidence type="ECO:0000256" key="3">
    <source>
        <dbReference type="ARBA" id="ARBA00022553"/>
    </source>
</evidence>
<protein>
    <recommendedName>
        <fullName evidence="12">Phosphomannomutase/phosphoglucomutase</fullName>
    </recommendedName>
</protein>
<evidence type="ECO:0008006" key="12">
    <source>
        <dbReference type="Google" id="ProtNLM"/>
    </source>
</evidence>
<keyword evidence="4" id="KW-0479">Metal-binding</keyword>
<dbReference type="Pfam" id="PF02879">
    <property type="entry name" value="PGM_PMM_II"/>
    <property type="match status" value="1"/>
</dbReference>
<organism evidence="10 11">
    <name type="scientific">Candidatus Kaiserbacteria bacterium RIFCSPLOWO2_12_FULL_45_26</name>
    <dbReference type="NCBI Taxonomy" id="1798525"/>
    <lineage>
        <taxon>Bacteria</taxon>
        <taxon>Candidatus Kaiseribacteriota</taxon>
    </lineage>
</organism>
<dbReference type="InterPro" id="IPR005845">
    <property type="entry name" value="A-D-PHexomutase_a/b/a-II"/>
</dbReference>
<reference evidence="10 11" key="1">
    <citation type="journal article" date="2016" name="Nat. Commun.">
        <title>Thousands of microbial genomes shed light on interconnected biogeochemical processes in an aquifer system.</title>
        <authorList>
            <person name="Anantharaman K."/>
            <person name="Brown C.T."/>
            <person name="Hug L.A."/>
            <person name="Sharon I."/>
            <person name="Castelle C.J."/>
            <person name="Probst A.J."/>
            <person name="Thomas B.C."/>
            <person name="Singh A."/>
            <person name="Wilkins M.J."/>
            <person name="Karaoz U."/>
            <person name="Brodie E.L."/>
            <person name="Williams K.H."/>
            <person name="Hubbard S.S."/>
            <person name="Banfield J.F."/>
        </authorList>
    </citation>
    <scope>NUCLEOTIDE SEQUENCE [LARGE SCALE GENOMIC DNA]</scope>
</reference>
<feature type="domain" description="Alpha-D-phosphohexomutase alpha/beta/alpha" evidence="8">
    <location>
        <begin position="157"/>
        <end position="256"/>
    </location>
</feature>
<dbReference type="SUPFAM" id="SSF55957">
    <property type="entry name" value="Phosphoglucomutase, C-terminal domain"/>
    <property type="match status" value="1"/>
</dbReference>
<feature type="domain" description="Alpha-D-phosphohexomutase alpha/beta/alpha" evidence="7">
    <location>
        <begin position="11"/>
        <end position="141"/>
    </location>
</feature>
<comment type="caution">
    <text evidence="10">The sequence shown here is derived from an EMBL/GenBank/DDBJ whole genome shotgun (WGS) entry which is preliminary data.</text>
</comment>
<evidence type="ECO:0000313" key="11">
    <source>
        <dbReference type="Proteomes" id="UP000177325"/>
    </source>
</evidence>
<evidence type="ECO:0000256" key="1">
    <source>
        <dbReference type="ARBA" id="ARBA00001946"/>
    </source>
</evidence>
<dbReference type="STRING" id="1798525.A3G90_02060"/>
<dbReference type="InterPro" id="IPR016055">
    <property type="entry name" value="A-D-PHexomutase_a/b/a-I/II/III"/>
</dbReference>
<accession>A0A1F6FG65</accession>
<dbReference type="InterPro" id="IPR005844">
    <property type="entry name" value="A-D-PHexomutase_a/b/a-I"/>
</dbReference>
<dbReference type="GO" id="GO:0005975">
    <property type="term" value="P:carbohydrate metabolic process"/>
    <property type="evidence" value="ECO:0007669"/>
    <property type="project" value="InterPro"/>
</dbReference>
<comment type="cofactor">
    <cofactor evidence="1">
        <name>Mg(2+)</name>
        <dbReference type="ChEBI" id="CHEBI:18420"/>
    </cofactor>
</comment>
<evidence type="ECO:0000259" key="9">
    <source>
        <dbReference type="Pfam" id="PF02880"/>
    </source>
</evidence>
<sequence>MAIKISADYKRAFKQVDIRGEYPSEINEEVTYLVAHSFVAEYQLKKVLVARDMRLSSPALFDAFCKGATDAGANVIDLGLVHTPVLYYASGKMKLAGVMITASHSPKNQNGLKMVLPGAIPLTEEFGLKQIRKRMEKGDFAEPKKRGTVTAKDVKEAYADFVLKTAKTKGMEDLEIVADAGNGMGAVLMPLLDKRLPCTFTTINGTLDGRFPSRGSDPTLKKNQKPVVAALKTGGYDFGISFDGDGDRIAFFDEEGNYVNSAVIGAIISKYLLQKRKGAKIVYTNLTSRILEETIIAAGGVPVPAKVGHAYIKETMRKEDVLFGCEHSGHFYFKEYFYTDSITLTLRYVLEAFALFRTQGGKFSEFVAPYLKYYQAEDVIVDVDNKKKAQAAVEAYLKAKKPVRSRKFDGLYVDFGDVWGSVKISVTEHALKMMFEGTTKKVALALQKEVVDFVKSVAHN</sequence>
<dbReference type="Gene3D" id="3.40.120.10">
    <property type="entry name" value="Alpha-D-Glucose-1,6-Bisphosphate, subunit A, domain 3"/>
    <property type="match status" value="3"/>
</dbReference>
<dbReference type="InterPro" id="IPR005841">
    <property type="entry name" value="Alpha-D-phosphohexomutase_SF"/>
</dbReference>
<keyword evidence="6" id="KW-0413">Isomerase</keyword>
<dbReference type="PANTHER" id="PTHR43771:SF1">
    <property type="entry name" value="PHOSPHOMANNOMUTASE"/>
    <property type="match status" value="1"/>
</dbReference>
<evidence type="ECO:0000256" key="2">
    <source>
        <dbReference type="ARBA" id="ARBA00010231"/>
    </source>
</evidence>
<dbReference type="SUPFAM" id="SSF53738">
    <property type="entry name" value="Phosphoglucomutase, first 3 domains"/>
    <property type="match status" value="3"/>
</dbReference>
<dbReference type="InterPro" id="IPR036900">
    <property type="entry name" value="A-D-PHexomutase_C_sf"/>
</dbReference>
<dbReference type="EMBL" id="MFMM01000001">
    <property type="protein sequence ID" value="OGG84844.1"/>
    <property type="molecule type" value="Genomic_DNA"/>
</dbReference>